<dbReference type="Proteomes" id="UP000054538">
    <property type="component" value="Unassembled WGS sequence"/>
</dbReference>
<proteinExistence type="predicted"/>
<dbReference type="OrthoDB" id="541276at2759"/>
<name>A0A0D0EBH3_9AGAM</name>
<protein>
    <recommendedName>
        <fullName evidence="3">Protein kinase domain-containing protein</fullName>
    </recommendedName>
</protein>
<keyword evidence="2" id="KW-0067">ATP-binding</keyword>
<dbReference type="PANTHER" id="PTHR24346:SF30">
    <property type="entry name" value="MATERNAL EMBRYONIC LEUCINE ZIPPER KINASE"/>
    <property type="match status" value="1"/>
</dbReference>
<feature type="domain" description="Protein kinase" evidence="3">
    <location>
        <begin position="1"/>
        <end position="177"/>
    </location>
</feature>
<dbReference type="GO" id="GO:0005737">
    <property type="term" value="C:cytoplasm"/>
    <property type="evidence" value="ECO:0007669"/>
    <property type="project" value="TreeGrafter"/>
</dbReference>
<evidence type="ECO:0000313" key="4">
    <source>
        <dbReference type="EMBL" id="KIK97620.1"/>
    </source>
</evidence>
<dbReference type="InterPro" id="IPR011009">
    <property type="entry name" value="Kinase-like_dom_sf"/>
</dbReference>
<gene>
    <name evidence="4" type="ORF">PAXRUDRAFT_97053</name>
</gene>
<dbReference type="SUPFAM" id="SSF56112">
    <property type="entry name" value="Protein kinase-like (PK-like)"/>
    <property type="match status" value="1"/>
</dbReference>
<dbReference type="GO" id="GO:0004674">
    <property type="term" value="F:protein serine/threonine kinase activity"/>
    <property type="evidence" value="ECO:0007669"/>
    <property type="project" value="TreeGrafter"/>
</dbReference>
<evidence type="ECO:0000256" key="1">
    <source>
        <dbReference type="ARBA" id="ARBA00022741"/>
    </source>
</evidence>
<evidence type="ECO:0000256" key="2">
    <source>
        <dbReference type="ARBA" id="ARBA00022840"/>
    </source>
</evidence>
<accession>A0A0D0EBH3</accession>
<keyword evidence="5" id="KW-1185">Reference proteome</keyword>
<evidence type="ECO:0000259" key="3">
    <source>
        <dbReference type="PROSITE" id="PS50011"/>
    </source>
</evidence>
<dbReference type="PROSITE" id="PS50011">
    <property type="entry name" value="PROTEIN_KINASE_DOM"/>
    <property type="match status" value="1"/>
</dbReference>
<dbReference type="Gene3D" id="1.10.510.10">
    <property type="entry name" value="Transferase(Phosphotransferase) domain 1"/>
    <property type="match status" value="1"/>
</dbReference>
<dbReference type="PROSITE" id="PS00108">
    <property type="entry name" value="PROTEIN_KINASE_ST"/>
    <property type="match status" value="1"/>
</dbReference>
<dbReference type="AlphaFoldDB" id="A0A0D0EBH3"/>
<dbReference type="GO" id="GO:0005524">
    <property type="term" value="F:ATP binding"/>
    <property type="evidence" value="ECO:0007669"/>
    <property type="project" value="UniProtKB-KW"/>
</dbReference>
<sequence>HSHIVTLYCTLEASAFLLLLLKYVPVEDLFYFLEQAHDHYEPMPISPENSSPSQTPLTPSLLASLHPTQLLSPTCLQLIAHMFSQMCNAVALCHEQGVFHQDIKPENFIVTDGFVNGEHCVVVKLTNFGLLTTEAECTDMDYGSAPYMSFECRNNVAPTYSPAAVDVWSLGIVLINM</sequence>
<reference evidence="5" key="2">
    <citation type="submission" date="2015-01" db="EMBL/GenBank/DDBJ databases">
        <title>Evolutionary Origins and Diversification of the Mycorrhizal Mutualists.</title>
        <authorList>
            <consortium name="DOE Joint Genome Institute"/>
            <consortium name="Mycorrhizal Genomics Consortium"/>
            <person name="Kohler A."/>
            <person name="Kuo A."/>
            <person name="Nagy L.G."/>
            <person name="Floudas D."/>
            <person name="Copeland A."/>
            <person name="Barry K.W."/>
            <person name="Cichocki N."/>
            <person name="Veneault-Fourrey C."/>
            <person name="LaButti K."/>
            <person name="Lindquist E.A."/>
            <person name="Lipzen A."/>
            <person name="Lundell T."/>
            <person name="Morin E."/>
            <person name="Murat C."/>
            <person name="Riley R."/>
            <person name="Ohm R."/>
            <person name="Sun H."/>
            <person name="Tunlid A."/>
            <person name="Henrissat B."/>
            <person name="Grigoriev I.V."/>
            <person name="Hibbett D.S."/>
            <person name="Martin F."/>
        </authorList>
    </citation>
    <scope>NUCLEOTIDE SEQUENCE [LARGE SCALE GENOMIC DNA]</scope>
    <source>
        <strain evidence="5">Ve08.2h10</strain>
    </source>
</reference>
<dbReference type="STRING" id="930991.A0A0D0EBH3"/>
<feature type="non-terminal residue" evidence="4">
    <location>
        <position position="177"/>
    </location>
</feature>
<organism evidence="4 5">
    <name type="scientific">Paxillus rubicundulus Ve08.2h10</name>
    <dbReference type="NCBI Taxonomy" id="930991"/>
    <lineage>
        <taxon>Eukaryota</taxon>
        <taxon>Fungi</taxon>
        <taxon>Dikarya</taxon>
        <taxon>Basidiomycota</taxon>
        <taxon>Agaricomycotina</taxon>
        <taxon>Agaricomycetes</taxon>
        <taxon>Agaricomycetidae</taxon>
        <taxon>Boletales</taxon>
        <taxon>Paxilineae</taxon>
        <taxon>Paxillaceae</taxon>
        <taxon>Paxillus</taxon>
    </lineage>
</organism>
<reference evidence="4 5" key="1">
    <citation type="submission" date="2014-04" db="EMBL/GenBank/DDBJ databases">
        <authorList>
            <consortium name="DOE Joint Genome Institute"/>
            <person name="Kuo A."/>
            <person name="Kohler A."/>
            <person name="Jargeat P."/>
            <person name="Nagy L.G."/>
            <person name="Floudas D."/>
            <person name="Copeland A."/>
            <person name="Barry K.W."/>
            <person name="Cichocki N."/>
            <person name="Veneault-Fourrey C."/>
            <person name="LaButti K."/>
            <person name="Lindquist E.A."/>
            <person name="Lipzen A."/>
            <person name="Lundell T."/>
            <person name="Morin E."/>
            <person name="Murat C."/>
            <person name="Sun H."/>
            <person name="Tunlid A."/>
            <person name="Henrissat B."/>
            <person name="Grigoriev I.V."/>
            <person name="Hibbett D.S."/>
            <person name="Martin F."/>
            <person name="Nordberg H.P."/>
            <person name="Cantor M.N."/>
            <person name="Hua S.X."/>
        </authorList>
    </citation>
    <scope>NUCLEOTIDE SEQUENCE [LARGE SCALE GENOMIC DNA]</scope>
    <source>
        <strain evidence="4 5">Ve08.2h10</strain>
    </source>
</reference>
<dbReference type="GO" id="GO:0035556">
    <property type="term" value="P:intracellular signal transduction"/>
    <property type="evidence" value="ECO:0007669"/>
    <property type="project" value="TreeGrafter"/>
</dbReference>
<feature type="non-terminal residue" evidence="4">
    <location>
        <position position="1"/>
    </location>
</feature>
<keyword evidence="1" id="KW-0547">Nucleotide-binding</keyword>
<dbReference type="InterPro" id="IPR000719">
    <property type="entry name" value="Prot_kinase_dom"/>
</dbReference>
<dbReference type="EMBL" id="KN824927">
    <property type="protein sequence ID" value="KIK97620.1"/>
    <property type="molecule type" value="Genomic_DNA"/>
</dbReference>
<dbReference type="PANTHER" id="PTHR24346">
    <property type="entry name" value="MAP/MICROTUBULE AFFINITY-REGULATING KINASE"/>
    <property type="match status" value="1"/>
</dbReference>
<dbReference type="InParanoid" id="A0A0D0EBH3"/>
<evidence type="ECO:0000313" key="5">
    <source>
        <dbReference type="Proteomes" id="UP000054538"/>
    </source>
</evidence>
<dbReference type="HOGENOM" id="CLU_1763310_0_0_1"/>
<dbReference type="Pfam" id="PF00069">
    <property type="entry name" value="Pkinase"/>
    <property type="match status" value="1"/>
</dbReference>
<dbReference type="InterPro" id="IPR008271">
    <property type="entry name" value="Ser/Thr_kinase_AS"/>
</dbReference>